<organism evidence="1 2">
    <name type="scientific">Dallia pectoralis</name>
    <name type="common">Alaska blackfish</name>
    <dbReference type="NCBI Taxonomy" id="75939"/>
    <lineage>
        <taxon>Eukaryota</taxon>
        <taxon>Metazoa</taxon>
        <taxon>Chordata</taxon>
        <taxon>Craniata</taxon>
        <taxon>Vertebrata</taxon>
        <taxon>Euteleostomi</taxon>
        <taxon>Actinopterygii</taxon>
        <taxon>Neopterygii</taxon>
        <taxon>Teleostei</taxon>
        <taxon>Protacanthopterygii</taxon>
        <taxon>Esociformes</taxon>
        <taxon>Umbridae</taxon>
        <taxon>Dallia</taxon>
    </lineage>
</organism>
<accession>A0ACC2GM79</accession>
<dbReference type="EMBL" id="CM055738">
    <property type="protein sequence ID" value="KAJ8004555.1"/>
    <property type="molecule type" value="Genomic_DNA"/>
</dbReference>
<evidence type="ECO:0000313" key="2">
    <source>
        <dbReference type="Proteomes" id="UP001157502"/>
    </source>
</evidence>
<dbReference type="Proteomes" id="UP001157502">
    <property type="component" value="Chromosome 11"/>
</dbReference>
<proteinExistence type="predicted"/>
<sequence length="108" mass="11968">MTYRRKCNNATSAIPARNPASQRLVLTGSEEVFGISSPLALPPSIHLDRCGSLSYCNTGYDVLMCRLDVGTATHDRREELRVREKEQVTGHIGTWMVEVWVPHSVGGI</sequence>
<protein>
    <submittedName>
        <fullName evidence="1">Uncharacterized protein</fullName>
    </submittedName>
</protein>
<gene>
    <name evidence="1" type="ORF">DPEC_G00137490</name>
</gene>
<reference evidence="1" key="1">
    <citation type="submission" date="2021-05" db="EMBL/GenBank/DDBJ databases">
        <authorList>
            <person name="Pan Q."/>
            <person name="Jouanno E."/>
            <person name="Zahm M."/>
            <person name="Klopp C."/>
            <person name="Cabau C."/>
            <person name="Louis A."/>
            <person name="Berthelot C."/>
            <person name="Parey E."/>
            <person name="Roest Crollius H."/>
            <person name="Montfort J."/>
            <person name="Robinson-Rechavi M."/>
            <person name="Bouchez O."/>
            <person name="Lampietro C."/>
            <person name="Lopez Roques C."/>
            <person name="Donnadieu C."/>
            <person name="Postlethwait J."/>
            <person name="Bobe J."/>
            <person name="Dillon D."/>
            <person name="Chandos A."/>
            <person name="von Hippel F."/>
            <person name="Guiguen Y."/>
        </authorList>
    </citation>
    <scope>NUCLEOTIDE SEQUENCE</scope>
    <source>
        <strain evidence="1">YG-Jan2019</strain>
    </source>
</reference>
<evidence type="ECO:0000313" key="1">
    <source>
        <dbReference type="EMBL" id="KAJ8004555.1"/>
    </source>
</evidence>
<comment type="caution">
    <text evidence="1">The sequence shown here is derived from an EMBL/GenBank/DDBJ whole genome shotgun (WGS) entry which is preliminary data.</text>
</comment>
<name>A0ACC2GM79_DALPE</name>
<keyword evidence="2" id="KW-1185">Reference proteome</keyword>